<keyword evidence="4" id="KW-1185">Reference proteome</keyword>
<protein>
    <submittedName>
        <fullName evidence="3">Uncharacterized protein</fullName>
    </submittedName>
</protein>
<sequence length="90" mass="9375">SSMASLSQMAHGVVHNIVQDKSKVAGVAIAAGAVSALVVVAMGALVCRKQRQSAADLDDEDEDTVLEKVPLSSTTSPLPQPEEVEEGKFQ</sequence>
<organism evidence="3 4">
    <name type="scientific">Aphanomyces invadans</name>
    <dbReference type="NCBI Taxonomy" id="157072"/>
    <lineage>
        <taxon>Eukaryota</taxon>
        <taxon>Sar</taxon>
        <taxon>Stramenopiles</taxon>
        <taxon>Oomycota</taxon>
        <taxon>Saprolegniomycetes</taxon>
        <taxon>Saprolegniales</taxon>
        <taxon>Verrucalvaceae</taxon>
        <taxon>Aphanomyces</taxon>
    </lineage>
</organism>
<keyword evidence="2" id="KW-1133">Transmembrane helix</keyword>
<feature type="non-terminal residue" evidence="3">
    <location>
        <position position="1"/>
    </location>
</feature>
<dbReference type="Proteomes" id="UP000285060">
    <property type="component" value="Unassembled WGS sequence"/>
</dbReference>
<keyword evidence="2" id="KW-0472">Membrane</keyword>
<proteinExistence type="predicted"/>
<dbReference type="AlphaFoldDB" id="A0A418AGC0"/>
<reference evidence="3 4" key="1">
    <citation type="submission" date="2018-08" db="EMBL/GenBank/DDBJ databases">
        <title>Aphanomyces genome sequencing and annotation.</title>
        <authorList>
            <person name="Minardi D."/>
            <person name="Oidtmann B."/>
            <person name="Van Der Giezen M."/>
            <person name="Studholme D.J."/>
        </authorList>
    </citation>
    <scope>NUCLEOTIDE SEQUENCE [LARGE SCALE GENOMIC DNA]</scope>
    <source>
        <strain evidence="3 4">NJM0002</strain>
    </source>
</reference>
<name>A0A418AGC0_9STRA</name>
<feature type="region of interest" description="Disordered" evidence="1">
    <location>
        <begin position="51"/>
        <end position="90"/>
    </location>
</feature>
<accession>A0A418AGC0</accession>
<gene>
    <name evidence="3" type="ORF">DYB32_010276</name>
</gene>
<evidence type="ECO:0000313" key="3">
    <source>
        <dbReference type="EMBL" id="RHY19178.1"/>
    </source>
</evidence>
<evidence type="ECO:0000256" key="1">
    <source>
        <dbReference type="SAM" id="MobiDB-lite"/>
    </source>
</evidence>
<evidence type="ECO:0000256" key="2">
    <source>
        <dbReference type="SAM" id="Phobius"/>
    </source>
</evidence>
<comment type="caution">
    <text evidence="3">The sequence shown here is derived from an EMBL/GenBank/DDBJ whole genome shotgun (WGS) entry which is preliminary data.</text>
</comment>
<keyword evidence="2" id="KW-0812">Transmembrane</keyword>
<feature type="transmembrane region" description="Helical" evidence="2">
    <location>
        <begin position="24"/>
        <end position="47"/>
    </location>
</feature>
<dbReference type="EMBL" id="QUSY01002988">
    <property type="protein sequence ID" value="RHY19178.1"/>
    <property type="molecule type" value="Genomic_DNA"/>
</dbReference>
<evidence type="ECO:0000313" key="4">
    <source>
        <dbReference type="Proteomes" id="UP000285060"/>
    </source>
</evidence>